<keyword evidence="1" id="KW-0812">Transmembrane</keyword>
<evidence type="ECO:0000313" key="2">
    <source>
        <dbReference type="EMBL" id="PDX73780.1"/>
    </source>
</evidence>
<feature type="transmembrane region" description="Helical" evidence="1">
    <location>
        <begin position="25"/>
        <end position="50"/>
    </location>
</feature>
<comment type="caution">
    <text evidence="2">The sequence shown here is derived from an EMBL/GenBank/DDBJ whole genome shotgun (WGS) entry which is preliminary data.</text>
</comment>
<evidence type="ECO:0000256" key="1">
    <source>
        <dbReference type="SAM" id="Phobius"/>
    </source>
</evidence>
<keyword evidence="1" id="KW-0472">Membrane</keyword>
<gene>
    <name evidence="2" type="ORF">CGS55_01640</name>
</gene>
<sequence>MLFAASKFDINKSIFVKEIYNMKKVCLAVLPALTIVLELLPLGAVCIFATSPTERAKETFSYFSLTPFGYANFAPLITATLTVAIFLLSLFSLKKKGVLKALFVLSIITVVISLLPLMYGLNYYTLVGALITVTLVIESILAKIQQK</sequence>
<feature type="transmembrane region" description="Helical" evidence="1">
    <location>
        <begin position="70"/>
        <end position="91"/>
    </location>
</feature>
<dbReference type="EMBL" id="NMTV01000015">
    <property type="protein sequence ID" value="PDX73780.1"/>
    <property type="molecule type" value="Genomic_DNA"/>
</dbReference>
<keyword evidence="1" id="KW-1133">Transmembrane helix</keyword>
<organism evidence="2 3">
    <name type="scientific">Faecalibacterium prausnitzii</name>
    <dbReference type="NCBI Taxonomy" id="853"/>
    <lineage>
        <taxon>Bacteria</taxon>
        <taxon>Bacillati</taxon>
        <taxon>Bacillota</taxon>
        <taxon>Clostridia</taxon>
        <taxon>Eubacteriales</taxon>
        <taxon>Oscillospiraceae</taxon>
        <taxon>Faecalibacterium</taxon>
    </lineage>
</organism>
<dbReference type="AlphaFoldDB" id="A0A2A7A3R9"/>
<evidence type="ECO:0000313" key="3">
    <source>
        <dbReference type="Proteomes" id="UP000219901"/>
    </source>
</evidence>
<protein>
    <submittedName>
        <fullName evidence="2">Uncharacterized protein</fullName>
    </submittedName>
</protein>
<name>A0A2A7A3R9_9FIRM</name>
<feature type="transmembrane region" description="Helical" evidence="1">
    <location>
        <begin position="123"/>
        <end position="142"/>
    </location>
</feature>
<accession>A0A2A7A3R9</accession>
<dbReference type="Proteomes" id="UP000219901">
    <property type="component" value="Unassembled WGS sequence"/>
</dbReference>
<proteinExistence type="predicted"/>
<reference evidence="2 3" key="1">
    <citation type="journal article" date="2017" name="Front. Microbiol.">
        <title>New Insights into the Diversity of the Genus Faecalibacterium.</title>
        <authorList>
            <person name="Benevides L."/>
            <person name="Burman S."/>
            <person name="Martin R."/>
            <person name="Robert V."/>
            <person name="Thomas M."/>
            <person name="Miquel S."/>
            <person name="Chain F."/>
            <person name="Sokol H."/>
            <person name="Bermudez-Humaran L.G."/>
            <person name="Morrison M."/>
            <person name="Langella P."/>
            <person name="Azevedo V.A."/>
            <person name="Chatel J.M."/>
            <person name="Soares S."/>
        </authorList>
    </citation>
    <scope>NUCLEOTIDE SEQUENCE [LARGE SCALE GENOMIC DNA]</scope>
    <source>
        <strain evidence="2 3">CNCM I 4546</strain>
    </source>
</reference>
<feature type="transmembrane region" description="Helical" evidence="1">
    <location>
        <begin position="98"/>
        <end position="117"/>
    </location>
</feature>